<evidence type="ECO:0000313" key="1">
    <source>
        <dbReference type="EMBL" id="ORY77539.1"/>
    </source>
</evidence>
<dbReference type="GO" id="GO:0003899">
    <property type="term" value="F:DNA-directed RNA polymerase activity"/>
    <property type="evidence" value="ECO:0007669"/>
    <property type="project" value="TreeGrafter"/>
</dbReference>
<dbReference type="GO" id="GO:0005665">
    <property type="term" value="C:RNA polymerase II, core complex"/>
    <property type="evidence" value="ECO:0007669"/>
    <property type="project" value="TreeGrafter"/>
</dbReference>
<dbReference type="Proteomes" id="UP000193920">
    <property type="component" value="Unassembled WGS sequence"/>
</dbReference>
<accession>A0A1Y2F107</accession>
<keyword evidence="1" id="KW-0240">DNA-directed RNA polymerase</keyword>
<gene>
    <name evidence="1" type="ORF">LY90DRAFT_698565</name>
</gene>
<evidence type="ECO:0000313" key="2">
    <source>
        <dbReference type="Proteomes" id="UP000193920"/>
    </source>
</evidence>
<dbReference type="OrthoDB" id="270173at2759"/>
<proteinExistence type="predicted"/>
<dbReference type="STRING" id="1754190.A0A1Y2F107"/>
<dbReference type="SUPFAM" id="SSF56553">
    <property type="entry name" value="Insert subdomain of RNA polymerase alpha subunit"/>
    <property type="match status" value="1"/>
</dbReference>
<dbReference type="PANTHER" id="PTHR11800">
    <property type="entry name" value="DNA-DIRECTED RNA POLYMERASE"/>
    <property type="match status" value="1"/>
</dbReference>
<protein>
    <submittedName>
        <fullName evidence="1">DNA-directed RNA polymerase</fullName>
    </submittedName>
</protein>
<sequence>MAIDLVEFEANTTILTDEIIAHRLGLIPLTSPNVDKNFQYTRECNYIDYCSSYSIELNLNIRCTEDRTMEVTSRELFSQNQ</sequence>
<keyword evidence="2" id="KW-1185">Reference proteome</keyword>
<reference evidence="1 2" key="1">
    <citation type="submission" date="2016-08" db="EMBL/GenBank/DDBJ databases">
        <title>A Parts List for Fungal Cellulosomes Revealed by Comparative Genomics.</title>
        <authorList>
            <consortium name="DOE Joint Genome Institute"/>
            <person name="Haitjema C.H."/>
            <person name="Gilmore S.P."/>
            <person name="Henske J.K."/>
            <person name="Solomon K.V."/>
            <person name="De Groot R."/>
            <person name="Kuo A."/>
            <person name="Mondo S.J."/>
            <person name="Salamov A.A."/>
            <person name="Labutti K."/>
            <person name="Zhao Z."/>
            <person name="Chiniquy J."/>
            <person name="Barry K."/>
            <person name="Brewer H.M."/>
            <person name="Purvine S.O."/>
            <person name="Wright A.T."/>
            <person name="Boxma B."/>
            <person name="Van Alen T."/>
            <person name="Hackstein J.H."/>
            <person name="Baker S.E."/>
            <person name="Grigoriev I.V."/>
            <person name="O'Malley M.A."/>
        </authorList>
    </citation>
    <scope>NUCLEOTIDE SEQUENCE [LARGE SCALE GENOMIC DNA]</scope>
    <source>
        <strain evidence="1 2">G1</strain>
    </source>
</reference>
<dbReference type="GO" id="GO:0006366">
    <property type="term" value="P:transcription by RNA polymerase II"/>
    <property type="evidence" value="ECO:0007669"/>
    <property type="project" value="TreeGrafter"/>
</dbReference>
<keyword evidence="1" id="KW-0804">Transcription</keyword>
<dbReference type="EMBL" id="MCOG01000019">
    <property type="protein sequence ID" value="ORY77539.1"/>
    <property type="molecule type" value="Genomic_DNA"/>
</dbReference>
<dbReference type="InterPro" id="IPR050518">
    <property type="entry name" value="Rpo3/RPB3_RNA_Pol_subunit"/>
</dbReference>
<comment type="caution">
    <text evidence="1">The sequence shown here is derived from an EMBL/GenBank/DDBJ whole genome shotgun (WGS) entry which is preliminary data.</text>
</comment>
<name>A0A1Y2F107_9FUNG</name>
<dbReference type="AlphaFoldDB" id="A0A1Y2F107"/>
<organism evidence="1 2">
    <name type="scientific">Neocallimastix californiae</name>
    <dbReference type="NCBI Taxonomy" id="1754190"/>
    <lineage>
        <taxon>Eukaryota</taxon>
        <taxon>Fungi</taxon>
        <taxon>Fungi incertae sedis</taxon>
        <taxon>Chytridiomycota</taxon>
        <taxon>Chytridiomycota incertae sedis</taxon>
        <taxon>Neocallimastigomycetes</taxon>
        <taxon>Neocallimastigales</taxon>
        <taxon>Neocallimastigaceae</taxon>
        <taxon>Neocallimastix</taxon>
    </lineage>
</organism>
<dbReference type="Gene3D" id="2.170.120.12">
    <property type="entry name" value="DNA-directed RNA polymerase, insert domain"/>
    <property type="match status" value="1"/>
</dbReference>
<dbReference type="PANTHER" id="PTHR11800:SF2">
    <property type="entry name" value="DNA-DIRECTED RNA POLYMERASE II SUBUNIT RPB3"/>
    <property type="match status" value="1"/>
</dbReference>
<dbReference type="InterPro" id="IPR036643">
    <property type="entry name" value="RNApol_insert_sf"/>
</dbReference>